<feature type="transmembrane region" description="Helical" evidence="1">
    <location>
        <begin position="42"/>
        <end position="62"/>
    </location>
</feature>
<comment type="caution">
    <text evidence="3">The sequence shown here is derived from an EMBL/GenBank/DDBJ whole genome shotgun (WGS) entry which is preliminary data.</text>
</comment>
<reference evidence="3" key="1">
    <citation type="submission" date="2021-02" db="EMBL/GenBank/DDBJ databases">
        <authorList>
            <person name="Nowell W R."/>
        </authorList>
    </citation>
    <scope>NUCLEOTIDE SEQUENCE</scope>
</reference>
<keyword evidence="1" id="KW-0812">Transmembrane</keyword>
<dbReference type="Proteomes" id="UP000663874">
    <property type="component" value="Unassembled WGS sequence"/>
</dbReference>
<feature type="transmembrane region" description="Helical" evidence="1">
    <location>
        <begin position="141"/>
        <end position="161"/>
    </location>
</feature>
<evidence type="ECO:0000313" key="2">
    <source>
        <dbReference type="EMBL" id="CAF3673012.1"/>
    </source>
</evidence>
<keyword evidence="1" id="KW-1133">Transmembrane helix</keyword>
<protein>
    <submittedName>
        <fullName evidence="3">Uncharacterized protein</fullName>
    </submittedName>
</protein>
<feature type="transmembrane region" description="Helical" evidence="1">
    <location>
        <begin position="12"/>
        <end position="36"/>
    </location>
</feature>
<feature type="transmembrane region" description="Helical" evidence="1">
    <location>
        <begin position="201"/>
        <end position="224"/>
    </location>
</feature>
<evidence type="ECO:0000313" key="4">
    <source>
        <dbReference type="Proteomes" id="UP000663823"/>
    </source>
</evidence>
<dbReference type="EMBL" id="CAJOBE010000675">
    <property type="protein sequence ID" value="CAF3673012.1"/>
    <property type="molecule type" value="Genomic_DNA"/>
</dbReference>
<dbReference type="Proteomes" id="UP000663823">
    <property type="component" value="Unassembled WGS sequence"/>
</dbReference>
<evidence type="ECO:0000313" key="3">
    <source>
        <dbReference type="EMBL" id="CAF4013008.1"/>
    </source>
</evidence>
<feature type="transmembrane region" description="Helical" evidence="1">
    <location>
        <begin position="83"/>
        <end position="104"/>
    </location>
</feature>
<keyword evidence="1" id="KW-0472">Membrane</keyword>
<accession>A0A819PCX2</accession>
<feature type="transmembrane region" description="Helical" evidence="1">
    <location>
        <begin position="230"/>
        <end position="253"/>
    </location>
</feature>
<gene>
    <name evidence="2" type="ORF">FNK824_LOCUS7323</name>
    <name evidence="3" type="ORF">OTI717_LOCUS29661</name>
</gene>
<dbReference type="EMBL" id="CAJOAX010007582">
    <property type="protein sequence ID" value="CAF4013008.1"/>
    <property type="molecule type" value="Genomic_DNA"/>
</dbReference>
<dbReference type="AlphaFoldDB" id="A0A819PCX2"/>
<sequence>MREQRPIFNFYIFHHLITCIIRCITMFIICFCLIIYDKCLSIEFFIHFLLLLSTFDVLLIIIGETAHFWDSTINYKSTLYSKYCLIFGLFLIYFLSSLFLSIHITMGGDNPLIINICKSIKPKKFFFQYNDNETSLIPTKILYLLFILLNLLTLTWIYTSYKDIFKLKRKCLATVFFYSLVLTKFQEHERSNMVNQSLKRLLYVSLFVLSNIISILPGLTIKSLNITLNIYFRIFFIYLTILPWCESVTFLFFNEMKFSFIKKKFITKKNPDLQQRIGTRLSSYRENTIKISINQIN</sequence>
<evidence type="ECO:0000256" key="1">
    <source>
        <dbReference type="SAM" id="Phobius"/>
    </source>
</evidence>
<name>A0A819PCX2_9BILA</name>
<organism evidence="3 4">
    <name type="scientific">Rotaria sordida</name>
    <dbReference type="NCBI Taxonomy" id="392033"/>
    <lineage>
        <taxon>Eukaryota</taxon>
        <taxon>Metazoa</taxon>
        <taxon>Spiralia</taxon>
        <taxon>Gnathifera</taxon>
        <taxon>Rotifera</taxon>
        <taxon>Eurotatoria</taxon>
        <taxon>Bdelloidea</taxon>
        <taxon>Philodinida</taxon>
        <taxon>Philodinidae</taxon>
        <taxon>Rotaria</taxon>
    </lineage>
</organism>
<proteinExistence type="predicted"/>